<keyword evidence="5 16" id="KW-0436">Ligase</keyword>
<dbReference type="GO" id="GO:0009113">
    <property type="term" value="P:purine nucleobase biosynthetic process"/>
    <property type="evidence" value="ECO:0007669"/>
    <property type="project" value="InterPro"/>
</dbReference>
<evidence type="ECO:0000256" key="5">
    <source>
        <dbReference type="ARBA" id="ARBA00022598"/>
    </source>
</evidence>
<name>A0A1F6YBJ2_9BACT</name>
<evidence type="ECO:0000256" key="1">
    <source>
        <dbReference type="ARBA" id="ARBA00001936"/>
    </source>
</evidence>
<comment type="caution">
    <text evidence="16">The sequence shown here is derived from an EMBL/GenBank/DDBJ whole genome shotgun (WGS) entry which is preliminary data.</text>
</comment>
<evidence type="ECO:0000256" key="12">
    <source>
        <dbReference type="ARBA" id="ARBA00042242"/>
    </source>
</evidence>
<evidence type="ECO:0000256" key="9">
    <source>
        <dbReference type="ARBA" id="ARBA00022840"/>
    </source>
</evidence>
<dbReference type="InterPro" id="IPR011761">
    <property type="entry name" value="ATP-grasp"/>
</dbReference>
<comment type="similarity">
    <text evidence="11">Belongs to the GARS family.</text>
</comment>
<dbReference type="GO" id="GO:0005524">
    <property type="term" value="F:ATP binding"/>
    <property type="evidence" value="ECO:0007669"/>
    <property type="project" value="UniProtKB-UniRule"/>
</dbReference>
<dbReference type="AlphaFoldDB" id="A0A1F6YBJ2"/>
<dbReference type="InterPro" id="IPR020559">
    <property type="entry name" value="PRibGlycinamide_synth_CS"/>
</dbReference>
<dbReference type="InterPro" id="IPR020560">
    <property type="entry name" value="PRibGlycinamide_synth_C-dom"/>
</dbReference>
<dbReference type="NCBIfam" id="TIGR00877">
    <property type="entry name" value="purD"/>
    <property type="match status" value="1"/>
</dbReference>
<dbReference type="SMART" id="SM01210">
    <property type="entry name" value="GARS_C"/>
    <property type="match status" value="1"/>
</dbReference>
<accession>A0A1F6YBJ2</accession>
<dbReference type="InterPro" id="IPR011054">
    <property type="entry name" value="Rudment_hybrid_motif"/>
</dbReference>
<gene>
    <name evidence="16" type="ORF">A3G06_02520</name>
</gene>
<organism evidence="16 17">
    <name type="scientific">Candidatus Nomurabacteria bacterium RIFCSPLOWO2_12_FULL_46_14</name>
    <dbReference type="NCBI Taxonomy" id="1801797"/>
    <lineage>
        <taxon>Bacteria</taxon>
        <taxon>Candidatus Nomuraibacteriota</taxon>
    </lineage>
</organism>
<dbReference type="Pfam" id="PF01071">
    <property type="entry name" value="GARS_A"/>
    <property type="match status" value="1"/>
</dbReference>
<dbReference type="PROSITE" id="PS00184">
    <property type="entry name" value="GARS"/>
    <property type="match status" value="1"/>
</dbReference>
<evidence type="ECO:0000256" key="13">
    <source>
        <dbReference type="ARBA" id="ARBA00042864"/>
    </source>
</evidence>
<dbReference type="InterPro" id="IPR000115">
    <property type="entry name" value="PRibGlycinamide_synth"/>
</dbReference>
<comment type="cofactor">
    <cofactor evidence="1">
        <name>Mn(2+)</name>
        <dbReference type="ChEBI" id="CHEBI:29035"/>
    </cofactor>
</comment>
<keyword evidence="7 14" id="KW-0547">Nucleotide-binding</keyword>
<evidence type="ECO:0000256" key="11">
    <source>
        <dbReference type="ARBA" id="ARBA00038345"/>
    </source>
</evidence>
<keyword evidence="9 14" id="KW-0067">ATP-binding</keyword>
<dbReference type="Proteomes" id="UP000176192">
    <property type="component" value="Unassembled WGS sequence"/>
</dbReference>
<dbReference type="SMART" id="SM01209">
    <property type="entry name" value="GARS_A"/>
    <property type="match status" value="1"/>
</dbReference>
<dbReference type="Gene3D" id="3.90.600.10">
    <property type="entry name" value="Phosphoribosylglycinamide synthetase, C-terminal domain"/>
    <property type="match status" value="1"/>
</dbReference>
<reference evidence="16 17" key="1">
    <citation type="journal article" date="2016" name="Nat. Commun.">
        <title>Thousands of microbial genomes shed light on interconnected biogeochemical processes in an aquifer system.</title>
        <authorList>
            <person name="Anantharaman K."/>
            <person name="Brown C.T."/>
            <person name="Hug L.A."/>
            <person name="Sharon I."/>
            <person name="Castelle C.J."/>
            <person name="Probst A.J."/>
            <person name="Thomas B.C."/>
            <person name="Singh A."/>
            <person name="Wilkins M.J."/>
            <person name="Karaoz U."/>
            <person name="Brodie E.L."/>
            <person name="Williams K.H."/>
            <person name="Hubbard S.S."/>
            <person name="Banfield J.F."/>
        </authorList>
    </citation>
    <scope>NUCLEOTIDE SEQUENCE [LARGE SCALE GENOMIC DNA]</scope>
</reference>
<evidence type="ECO:0000313" key="16">
    <source>
        <dbReference type="EMBL" id="OGJ03763.1"/>
    </source>
</evidence>
<dbReference type="SUPFAM" id="SSF51246">
    <property type="entry name" value="Rudiment single hybrid motif"/>
    <property type="match status" value="1"/>
</dbReference>
<evidence type="ECO:0000256" key="10">
    <source>
        <dbReference type="ARBA" id="ARBA00023211"/>
    </source>
</evidence>
<comment type="pathway">
    <text evidence="3">Purine metabolism; IMP biosynthesis via de novo pathway; N(1)-(5-phospho-D-ribosyl)glycinamide from 5-phospho-alpha-D-ribose 1-diphosphate: step 2/2.</text>
</comment>
<evidence type="ECO:0000256" key="8">
    <source>
        <dbReference type="ARBA" id="ARBA00022755"/>
    </source>
</evidence>
<evidence type="ECO:0000256" key="14">
    <source>
        <dbReference type="PROSITE-ProRule" id="PRU00409"/>
    </source>
</evidence>
<keyword evidence="8" id="KW-0658">Purine biosynthesis</keyword>
<dbReference type="SUPFAM" id="SSF56059">
    <property type="entry name" value="Glutathione synthetase ATP-binding domain-like"/>
    <property type="match status" value="1"/>
</dbReference>
<evidence type="ECO:0000256" key="4">
    <source>
        <dbReference type="ARBA" id="ARBA00013255"/>
    </source>
</evidence>
<keyword evidence="10" id="KW-0464">Manganese</keyword>
<dbReference type="FunFam" id="3.30.470.20:FF:000018">
    <property type="entry name" value="Trifunctional purine biosynthetic protein adenosine-3"/>
    <property type="match status" value="1"/>
</dbReference>
<dbReference type="InterPro" id="IPR020561">
    <property type="entry name" value="PRibGlycinamid_synth_ATP-grasp"/>
</dbReference>
<dbReference type="PROSITE" id="PS50975">
    <property type="entry name" value="ATP_GRASP"/>
    <property type="match status" value="1"/>
</dbReference>
<evidence type="ECO:0000256" key="7">
    <source>
        <dbReference type="ARBA" id="ARBA00022741"/>
    </source>
</evidence>
<dbReference type="Gene3D" id="3.30.470.20">
    <property type="entry name" value="ATP-grasp fold, B domain"/>
    <property type="match status" value="1"/>
</dbReference>
<dbReference type="PANTHER" id="PTHR43472:SF1">
    <property type="entry name" value="PHOSPHORIBOSYLAMINE--GLYCINE LIGASE, CHLOROPLASTIC"/>
    <property type="match status" value="1"/>
</dbReference>
<evidence type="ECO:0000256" key="6">
    <source>
        <dbReference type="ARBA" id="ARBA00022723"/>
    </source>
</evidence>
<dbReference type="UniPathway" id="UPA00074">
    <property type="reaction ID" value="UER00125"/>
</dbReference>
<dbReference type="InterPro" id="IPR013815">
    <property type="entry name" value="ATP_grasp_subdomain_1"/>
</dbReference>
<comment type="cofactor">
    <cofactor evidence="2">
        <name>Mg(2+)</name>
        <dbReference type="ChEBI" id="CHEBI:18420"/>
    </cofactor>
</comment>
<dbReference type="STRING" id="1801797.A3G06_02520"/>
<protein>
    <recommendedName>
        <fullName evidence="4">phosphoribosylamine--glycine ligase</fullName>
        <ecNumber evidence="4">6.3.4.13</ecNumber>
    </recommendedName>
    <alternativeName>
        <fullName evidence="12">Glycinamide ribonucleotide synthetase</fullName>
    </alternativeName>
    <alternativeName>
        <fullName evidence="13">Phosphoribosylglycinamide synthetase</fullName>
    </alternativeName>
</protein>
<evidence type="ECO:0000256" key="2">
    <source>
        <dbReference type="ARBA" id="ARBA00001946"/>
    </source>
</evidence>
<dbReference type="FunFam" id="3.90.600.10:FF:000001">
    <property type="entry name" value="Trifunctional purine biosynthetic protein adenosine-3"/>
    <property type="match status" value="1"/>
</dbReference>
<dbReference type="GO" id="GO:0046872">
    <property type="term" value="F:metal ion binding"/>
    <property type="evidence" value="ECO:0007669"/>
    <property type="project" value="UniProtKB-KW"/>
</dbReference>
<proteinExistence type="inferred from homology"/>
<dbReference type="Pfam" id="PF02843">
    <property type="entry name" value="GARS_C"/>
    <property type="match status" value="1"/>
</dbReference>
<sequence length="273" mass="29677">MAITTTKAEAIQALKNFMLKKIFGAAGEEVVIEEFLEGPEISIHAFSDGRNYKMFPPSQDHKKIGEGNTGPNTGGIGAITPLPFIDTQLLQEIQNKIVAPTLQAMSDEGRPFTGILYPGLILTKDGPKILEFNARFGDPEAQIYMRLLQTDLLDIIDAAIDGKLEEIKIKWRDAAACNIVLCSAGYPGSYEKGKEISGIENAKKEKDIIVFHAGTKTEGGNLVTNGGRVLGVSSLGKSLGESLGKAYRAADKISFEGKYYRRDIGKSALYFKN</sequence>
<dbReference type="EMBL" id="MFVV01000014">
    <property type="protein sequence ID" value="OGJ03763.1"/>
    <property type="molecule type" value="Genomic_DNA"/>
</dbReference>
<dbReference type="Gene3D" id="3.30.1490.20">
    <property type="entry name" value="ATP-grasp fold, A domain"/>
    <property type="match status" value="1"/>
</dbReference>
<dbReference type="GO" id="GO:0004637">
    <property type="term" value="F:phosphoribosylamine-glycine ligase activity"/>
    <property type="evidence" value="ECO:0007669"/>
    <property type="project" value="UniProtKB-EC"/>
</dbReference>
<evidence type="ECO:0000256" key="3">
    <source>
        <dbReference type="ARBA" id="ARBA00005174"/>
    </source>
</evidence>
<feature type="domain" description="ATP-grasp" evidence="15">
    <location>
        <begin position="28"/>
        <end position="161"/>
    </location>
</feature>
<evidence type="ECO:0000259" key="15">
    <source>
        <dbReference type="PROSITE" id="PS50975"/>
    </source>
</evidence>
<dbReference type="EC" id="6.3.4.13" evidence="4"/>
<dbReference type="InterPro" id="IPR037123">
    <property type="entry name" value="PRibGlycinamide_synth_C_sf"/>
</dbReference>
<dbReference type="GO" id="GO:0006189">
    <property type="term" value="P:'de novo' IMP biosynthetic process"/>
    <property type="evidence" value="ECO:0007669"/>
    <property type="project" value="UniProtKB-UniPathway"/>
</dbReference>
<evidence type="ECO:0000313" key="17">
    <source>
        <dbReference type="Proteomes" id="UP000176192"/>
    </source>
</evidence>
<dbReference type="PANTHER" id="PTHR43472">
    <property type="entry name" value="PHOSPHORIBOSYLAMINE--GLYCINE LIGASE"/>
    <property type="match status" value="1"/>
</dbReference>
<keyword evidence="6" id="KW-0479">Metal-binding</keyword>